<dbReference type="Gene3D" id="3.40.109.10">
    <property type="entry name" value="NADH Oxidase"/>
    <property type="match status" value="1"/>
</dbReference>
<dbReference type="CDD" id="cd20609">
    <property type="entry name" value="nitroreductase"/>
    <property type="match status" value="1"/>
</dbReference>
<evidence type="ECO:0000256" key="4">
    <source>
        <dbReference type="ARBA" id="ARBA00022643"/>
    </source>
</evidence>
<dbReference type="InterPro" id="IPR000415">
    <property type="entry name" value="Nitroreductase-like"/>
</dbReference>
<dbReference type="PANTHER" id="PTHR43673:SF2">
    <property type="entry name" value="NITROREDUCTASE"/>
    <property type="match status" value="1"/>
</dbReference>
<evidence type="ECO:0000313" key="8">
    <source>
        <dbReference type="EMBL" id="MCC9293841.1"/>
    </source>
</evidence>
<dbReference type="EMBL" id="JAJJPB010000002">
    <property type="protein sequence ID" value="MCC9293841.1"/>
    <property type="molecule type" value="Genomic_DNA"/>
</dbReference>
<dbReference type="InterPro" id="IPR029478">
    <property type="entry name" value="TM1586_NiRdase"/>
</dbReference>
<evidence type="ECO:0000259" key="6">
    <source>
        <dbReference type="Pfam" id="PF00881"/>
    </source>
</evidence>
<feature type="domain" description="Putative nitroreductase TM1586" evidence="7">
    <location>
        <begin position="89"/>
        <end position="170"/>
    </location>
</feature>
<dbReference type="SUPFAM" id="SSF55469">
    <property type="entry name" value="FMN-dependent nitroreductase-like"/>
    <property type="match status" value="1"/>
</dbReference>
<evidence type="ECO:0000256" key="2">
    <source>
        <dbReference type="ARBA" id="ARBA00007118"/>
    </source>
</evidence>
<comment type="cofactor">
    <cofactor evidence="1">
        <name>FMN</name>
        <dbReference type="ChEBI" id="CHEBI:58210"/>
    </cofactor>
</comment>
<name>A0ABS8N216_9CLOT</name>
<organism evidence="8 9">
    <name type="scientific">Clostridium aromativorans</name>
    <dbReference type="NCBI Taxonomy" id="2836848"/>
    <lineage>
        <taxon>Bacteria</taxon>
        <taxon>Bacillati</taxon>
        <taxon>Bacillota</taxon>
        <taxon>Clostridia</taxon>
        <taxon>Eubacteriales</taxon>
        <taxon>Clostridiaceae</taxon>
        <taxon>Clostridium</taxon>
    </lineage>
</organism>
<reference evidence="8" key="1">
    <citation type="submission" date="2021-11" db="EMBL/GenBank/DDBJ databases">
        <authorList>
            <person name="Qingchun L."/>
            <person name="Dong Z."/>
            <person name="Zongwei Q."/>
            <person name="Jia Z."/>
            <person name="Duotao L."/>
        </authorList>
    </citation>
    <scope>NUCLEOTIDE SEQUENCE</scope>
    <source>
        <strain evidence="8">WLY-B-L2</strain>
    </source>
</reference>
<evidence type="ECO:0000256" key="3">
    <source>
        <dbReference type="ARBA" id="ARBA00022630"/>
    </source>
</evidence>
<dbReference type="Pfam" id="PF00881">
    <property type="entry name" value="Nitroreductase"/>
    <property type="match status" value="1"/>
</dbReference>
<proteinExistence type="inferred from homology"/>
<keyword evidence="3" id="KW-0285">Flavoprotein</keyword>
<dbReference type="RefSeq" id="WP_150355714.1">
    <property type="nucleotide sequence ID" value="NZ_JAJJPB010000002.1"/>
</dbReference>
<evidence type="ECO:0000259" key="7">
    <source>
        <dbReference type="Pfam" id="PF14512"/>
    </source>
</evidence>
<sequence length="172" mass="19289">MDFLELSKKRYSVREYESKKVEDDKLSRILEAAKVAPTACNNQPQRLIVVKTEEGLEKLKKGANVYGAPLAVIVCVDRSESWKRPFDKKDIGDIDAGIVATHMVLEAEELGLGTIWIGYLDPKAVKSEFNIPENVDPVSIIGIGYAKGQPASPNRHSTERKPLEKWVNYETF</sequence>
<dbReference type="PANTHER" id="PTHR43673">
    <property type="entry name" value="NAD(P)H NITROREDUCTASE YDGI-RELATED"/>
    <property type="match status" value="1"/>
</dbReference>
<feature type="domain" description="Nitroreductase" evidence="6">
    <location>
        <begin position="8"/>
        <end position="61"/>
    </location>
</feature>
<keyword evidence="5" id="KW-0560">Oxidoreductase</keyword>
<keyword evidence="4" id="KW-0288">FMN</keyword>
<dbReference type="Pfam" id="PF14512">
    <property type="entry name" value="TM1586_NiRdase"/>
    <property type="match status" value="1"/>
</dbReference>
<dbReference type="InterPro" id="IPR029479">
    <property type="entry name" value="Nitroreductase"/>
</dbReference>
<evidence type="ECO:0000313" key="9">
    <source>
        <dbReference type="Proteomes" id="UP001165422"/>
    </source>
</evidence>
<evidence type="ECO:0000256" key="5">
    <source>
        <dbReference type="ARBA" id="ARBA00023002"/>
    </source>
</evidence>
<comment type="similarity">
    <text evidence="2">Belongs to the nitroreductase family.</text>
</comment>
<protein>
    <submittedName>
        <fullName evidence="8">Nitroreductase family protein</fullName>
    </submittedName>
</protein>
<keyword evidence="9" id="KW-1185">Reference proteome</keyword>
<evidence type="ECO:0000256" key="1">
    <source>
        <dbReference type="ARBA" id="ARBA00001917"/>
    </source>
</evidence>
<gene>
    <name evidence="8" type="ORF">LN736_03015</name>
</gene>
<accession>A0ABS8N216</accession>
<comment type="caution">
    <text evidence="8">The sequence shown here is derived from an EMBL/GenBank/DDBJ whole genome shotgun (WGS) entry which is preliminary data.</text>
</comment>
<dbReference type="Proteomes" id="UP001165422">
    <property type="component" value="Unassembled WGS sequence"/>
</dbReference>